<dbReference type="GO" id="GO:0006508">
    <property type="term" value="P:proteolysis"/>
    <property type="evidence" value="ECO:0007669"/>
    <property type="project" value="UniProtKB-KW"/>
</dbReference>
<dbReference type="Gene3D" id="3.30.2010.10">
    <property type="entry name" value="Metalloproteases ('zincins'), catalytic domain"/>
    <property type="match status" value="1"/>
</dbReference>
<sequence length="240" mass="27656">MEIEEQVINIQGVDVALFRSQRAKRLNITIKPFTGVRVSVPHSVSFKKAKEATEQRISWIKSHLSKMEKAEGLFTVFNLDTEFQTRAHHLEIKVSSTDTLRCVVRDNKIAVTIPHANQIADAEVQHAIRKAIENAWRREAKDHLPFRVEALAAKHNFTYKNVAIKNAKTRWGSCSFNNNINLSLHLMRLPDHLVDYVILHELVHTKIKNHSSNFWQLLDMVSGDAKKLDREVKAYSIKIY</sequence>
<name>Q2PY50_9BACT</name>
<dbReference type="CDD" id="cd07344">
    <property type="entry name" value="M48_yhfN_like"/>
    <property type="match status" value="1"/>
</dbReference>
<protein>
    <submittedName>
        <fullName evidence="2">Putative zinc protease</fullName>
    </submittedName>
</protein>
<dbReference type="EMBL" id="DQ295240">
    <property type="protein sequence ID" value="ABC25377.1"/>
    <property type="molecule type" value="Genomic_DNA"/>
</dbReference>
<dbReference type="PANTHER" id="PTHR30399:SF1">
    <property type="entry name" value="UTP PYROPHOSPHATASE"/>
    <property type="match status" value="1"/>
</dbReference>
<dbReference type="InterPro" id="IPR053136">
    <property type="entry name" value="UTP_pyrophosphatase-like"/>
</dbReference>
<evidence type="ECO:0000259" key="1">
    <source>
        <dbReference type="Pfam" id="PF01863"/>
    </source>
</evidence>
<dbReference type="Pfam" id="PF01863">
    <property type="entry name" value="YgjP-like"/>
    <property type="match status" value="1"/>
</dbReference>
<feature type="domain" description="YgjP-like metallopeptidase" evidence="1">
    <location>
        <begin position="24"/>
        <end position="233"/>
    </location>
</feature>
<keyword evidence="2" id="KW-0645">Protease</keyword>
<keyword evidence="2" id="KW-0378">Hydrolase</keyword>
<dbReference type="GO" id="GO:0008233">
    <property type="term" value="F:peptidase activity"/>
    <property type="evidence" value="ECO:0007669"/>
    <property type="project" value="UniProtKB-KW"/>
</dbReference>
<dbReference type="InterPro" id="IPR002725">
    <property type="entry name" value="YgjP-like_metallopeptidase"/>
</dbReference>
<evidence type="ECO:0000313" key="2">
    <source>
        <dbReference type="EMBL" id="ABC25377.1"/>
    </source>
</evidence>
<reference evidence="2" key="1">
    <citation type="journal article" date="2006" name="Appl. Environ. Microbiol.">
        <title>Comparative genomics of DNA fragments from six Antarctic marine planktonic bacteria.</title>
        <authorList>
            <person name="Grzymski J.J."/>
            <person name="Carter B.J."/>
            <person name="DeLong E.F."/>
            <person name="Feldman R.A."/>
            <person name="Ghadiri A."/>
            <person name="Murray A.E."/>
        </authorList>
    </citation>
    <scope>NUCLEOTIDE SEQUENCE</scope>
</reference>
<dbReference type="AlphaFoldDB" id="Q2PY50"/>
<accession>Q2PY50</accession>
<dbReference type="PANTHER" id="PTHR30399">
    <property type="entry name" value="UNCHARACTERIZED PROTEIN YGJP"/>
    <property type="match status" value="1"/>
</dbReference>
<organism evidence="2">
    <name type="scientific">uncultured marine bacterium Ant29B7</name>
    <dbReference type="NCBI Taxonomy" id="360426"/>
    <lineage>
        <taxon>Bacteria</taxon>
        <taxon>environmental samples</taxon>
    </lineage>
</organism>
<proteinExistence type="predicted"/>